<gene>
    <name evidence="2" type="ORF">Pla175_23240</name>
</gene>
<evidence type="ECO:0000313" key="3">
    <source>
        <dbReference type="Proteomes" id="UP000317429"/>
    </source>
</evidence>
<accession>A0A518DBV6</accession>
<reference evidence="2 3" key="1">
    <citation type="submission" date="2019-02" db="EMBL/GenBank/DDBJ databases">
        <title>Deep-cultivation of Planctomycetes and their phenomic and genomic characterization uncovers novel biology.</title>
        <authorList>
            <person name="Wiegand S."/>
            <person name="Jogler M."/>
            <person name="Boedeker C."/>
            <person name="Pinto D."/>
            <person name="Vollmers J."/>
            <person name="Rivas-Marin E."/>
            <person name="Kohn T."/>
            <person name="Peeters S.H."/>
            <person name="Heuer A."/>
            <person name="Rast P."/>
            <person name="Oberbeckmann S."/>
            <person name="Bunk B."/>
            <person name="Jeske O."/>
            <person name="Meyerdierks A."/>
            <person name="Storesund J.E."/>
            <person name="Kallscheuer N."/>
            <person name="Luecker S."/>
            <person name="Lage O.M."/>
            <person name="Pohl T."/>
            <person name="Merkel B.J."/>
            <person name="Hornburger P."/>
            <person name="Mueller R.-W."/>
            <person name="Bruemmer F."/>
            <person name="Labrenz M."/>
            <person name="Spormann A.M."/>
            <person name="Op den Camp H."/>
            <person name="Overmann J."/>
            <person name="Amann R."/>
            <person name="Jetten M.S.M."/>
            <person name="Mascher T."/>
            <person name="Medema M.H."/>
            <person name="Devos D.P."/>
            <person name="Kaster A.-K."/>
            <person name="Ovreas L."/>
            <person name="Rohde M."/>
            <person name="Galperin M.Y."/>
            <person name="Jogler C."/>
        </authorList>
    </citation>
    <scope>NUCLEOTIDE SEQUENCE [LARGE SCALE GENOMIC DNA]</scope>
    <source>
        <strain evidence="2 3">Pla175</strain>
    </source>
</reference>
<dbReference type="PANTHER" id="PTHR30298:SF0">
    <property type="entry name" value="PROTEIN YBFL-RELATED"/>
    <property type="match status" value="1"/>
</dbReference>
<dbReference type="KEGG" id="pnd:Pla175_23240"/>
<dbReference type="EMBL" id="CP036291">
    <property type="protein sequence ID" value="QDU88940.1"/>
    <property type="molecule type" value="Genomic_DNA"/>
</dbReference>
<dbReference type="Pfam" id="PF01609">
    <property type="entry name" value="DDE_Tnp_1"/>
    <property type="match status" value="1"/>
</dbReference>
<sequence>MLGQQACGEKSNEITAIPELLKLLDLKGAVVTIDAMGCQKEIAREIIASGGDYVLAVKENQLKLVEALRGCFDGWHEEDFQAGDCRRRKTSEKGRGRVEERYYYHAPLPESLRPFVKDWTGLATIGQAISITERDGKQTSEVRYYISSLPPEVKKFASAVRGHWPPIQERGEDSLHWVLDVTFGEDQSRIRKDHGPENFALLRRLAVSVIKQDTSPGSIRKKRKRAAWNRDELAKIAGLTG</sequence>
<dbReference type="InterPro" id="IPR002559">
    <property type="entry name" value="Transposase_11"/>
</dbReference>
<proteinExistence type="predicted"/>
<dbReference type="GO" id="GO:0006313">
    <property type="term" value="P:DNA transposition"/>
    <property type="evidence" value="ECO:0007669"/>
    <property type="project" value="InterPro"/>
</dbReference>
<organism evidence="2 3">
    <name type="scientific">Pirellulimonas nuda</name>
    <dbReference type="NCBI Taxonomy" id="2528009"/>
    <lineage>
        <taxon>Bacteria</taxon>
        <taxon>Pseudomonadati</taxon>
        <taxon>Planctomycetota</taxon>
        <taxon>Planctomycetia</taxon>
        <taxon>Pirellulales</taxon>
        <taxon>Lacipirellulaceae</taxon>
        <taxon>Pirellulimonas</taxon>
    </lineage>
</organism>
<feature type="domain" description="Transposase IS4-like" evidence="1">
    <location>
        <begin position="8"/>
        <end position="206"/>
    </location>
</feature>
<dbReference type="GO" id="GO:0004803">
    <property type="term" value="F:transposase activity"/>
    <property type="evidence" value="ECO:0007669"/>
    <property type="project" value="InterPro"/>
</dbReference>
<evidence type="ECO:0000313" key="2">
    <source>
        <dbReference type="EMBL" id="QDU88940.1"/>
    </source>
</evidence>
<dbReference type="OrthoDB" id="271457at2"/>
<keyword evidence="3" id="KW-1185">Reference proteome</keyword>
<protein>
    <submittedName>
        <fullName evidence="2">Transposase DDE domain protein</fullName>
    </submittedName>
</protein>
<dbReference type="InterPro" id="IPR047647">
    <property type="entry name" value="ISAs1_transpos"/>
</dbReference>
<dbReference type="GO" id="GO:0003677">
    <property type="term" value="F:DNA binding"/>
    <property type="evidence" value="ECO:0007669"/>
    <property type="project" value="InterPro"/>
</dbReference>
<dbReference type="AlphaFoldDB" id="A0A518DBV6"/>
<name>A0A518DBV6_9BACT</name>
<dbReference type="PANTHER" id="PTHR30298">
    <property type="entry name" value="H REPEAT-ASSOCIATED PREDICTED TRANSPOSASE"/>
    <property type="match status" value="1"/>
</dbReference>
<dbReference type="Proteomes" id="UP000317429">
    <property type="component" value="Chromosome"/>
</dbReference>
<evidence type="ECO:0000259" key="1">
    <source>
        <dbReference type="Pfam" id="PF01609"/>
    </source>
</evidence>
<dbReference type="NCBIfam" id="NF033564">
    <property type="entry name" value="transpos_ISAs1"/>
    <property type="match status" value="1"/>
</dbReference>
<dbReference type="RefSeq" id="WP_145284511.1">
    <property type="nucleotide sequence ID" value="NZ_CP036291.1"/>
</dbReference>
<dbReference type="InterPro" id="IPR051698">
    <property type="entry name" value="Transposase_11-like"/>
</dbReference>